<keyword evidence="2 3" id="KW-0802">TPR repeat</keyword>
<dbReference type="PROSITE" id="PS50005">
    <property type="entry name" value="TPR"/>
    <property type="match status" value="1"/>
</dbReference>
<dbReference type="SUPFAM" id="SSF48452">
    <property type="entry name" value="TPR-like"/>
    <property type="match status" value="2"/>
</dbReference>
<dbReference type="PROSITE" id="PS50293">
    <property type="entry name" value="TPR_REGION"/>
    <property type="match status" value="1"/>
</dbReference>
<proteinExistence type="predicted"/>
<dbReference type="Pfam" id="PF13181">
    <property type="entry name" value="TPR_8"/>
    <property type="match status" value="1"/>
</dbReference>
<name>A0ABS0A0W3_9FLAO</name>
<protein>
    <submittedName>
        <fullName evidence="4">Tetratricopeptide repeat protein</fullName>
    </submittedName>
</protein>
<dbReference type="EMBL" id="JADKYU010000062">
    <property type="protein sequence ID" value="MBF4983012.1"/>
    <property type="molecule type" value="Genomic_DNA"/>
</dbReference>
<dbReference type="Pfam" id="PF07719">
    <property type="entry name" value="TPR_2"/>
    <property type="match status" value="1"/>
</dbReference>
<evidence type="ECO:0000256" key="3">
    <source>
        <dbReference type="PROSITE-ProRule" id="PRU00339"/>
    </source>
</evidence>
<dbReference type="PANTHER" id="PTHR44943:SF8">
    <property type="entry name" value="TPR REPEAT-CONTAINING PROTEIN MJ0263"/>
    <property type="match status" value="1"/>
</dbReference>
<gene>
    <name evidence="4" type="ORF">FNJ87_01220</name>
</gene>
<dbReference type="InterPro" id="IPR019734">
    <property type="entry name" value="TPR_rpt"/>
</dbReference>
<dbReference type="SMART" id="SM00028">
    <property type="entry name" value="TPR"/>
    <property type="match status" value="4"/>
</dbReference>
<accession>A0ABS0A0W3</accession>
<keyword evidence="1" id="KW-0677">Repeat</keyword>
<evidence type="ECO:0000256" key="2">
    <source>
        <dbReference type="ARBA" id="ARBA00022803"/>
    </source>
</evidence>
<sequence length="395" mass="43885">MKIRLTILLLAFVTIGFAQKREFRKIENAITKGDISNAIEIFNTIEKSEVEDQFKGQYNFYNAAALIDVTGKTKPTLEKAYEALDALKMAESLGYTNPVLMSQVKSYINDSLLEIANTKLKAKDNSGALEIVNRLSDEAPNDLNMLYNAANLAYQVGEFEQAEKQYAELFAKGYTGQTVTYTAVNAQTKVEEVFPNITLRDVSIKTGTHISPSESTSPSQLGRIVTNLVWLQKNNDDIDAAKATFNKAITKYGDDKSVNISKADNYLTLGMMKEYEEANKALSEEVKDPKVYDNLALAAINAKEYDQAIKYYEMSISLKPDNFVSLSNLGVAFVQKGNLESTSAADQEILYKKAISVYEKAHKLDTSNKNVINTLVSLYGVFSMDDKVTAMKAKL</sequence>
<evidence type="ECO:0000313" key="4">
    <source>
        <dbReference type="EMBL" id="MBF4983012.1"/>
    </source>
</evidence>
<comment type="caution">
    <text evidence="4">The sequence shown here is derived from an EMBL/GenBank/DDBJ whole genome shotgun (WGS) entry which is preliminary data.</text>
</comment>
<dbReference type="PANTHER" id="PTHR44943">
    <property type="entry name" value="CELLULOSE SYNTHASE OPERON PROTEIN C"/>
    <property type="match status" value="1"/>
</dbReference>
<reference evidence="4 5" key="1">
    <citation type="submission" date="2020-11" db="EMBL/GenBank/DDBJ databases">
        <title>P. mediterranea TC4 genome.</title>
        <authorList>
            <person name="Molmeret M."/>
        </authorList>
    </citation>
    <scope>NUCLEOTIDE SEQUENCE [LARGE SCALE GENOMIC DNA]</scope>
    <source>
        <strain evidence="4 5">TC4</strain>
    </source>
</reference>
<organism evidence="4 5">
    <name type="scientific">Nonlabens mediterrranea</name>
    <dbReference type="NCBI Taxonomy" id="1419947"/>
    <lineage>
        <taxon>Bacteria</taxon>
        <taxon>Pseudomonadati</taxon>
        <taxon>Bacteroidota</taxon>
        <taxon>Flavobacteriia</taxon>
        <taxon>Flavobacteriales</taxon>
        <taxon>Flavobacteriaceae</taxon>
        <taxon>Nonlabens</taxon>
    </lineage>
</organism>
<dbReference type="Proteomes" id="UP001194729">
    <property type="component" value="Unassembled WGS sequence"/>
</dbReference>
<dbReference type="InterPro" id="IPR051685">
    <property type="entry name" value="Ycf3/AcsC/BcsC/TPR_MFPF"/>
</dbReference>
<dbReference type="Gene3D" id="1.25.40.10">
    <property type="entry name" value="Tetratricopeptide repeat domain"/>
    <property type="match status" value="2"/>
</dbReference>
<feature type="repeat" description="TPR" evidence="3">
    <location>
        <begin position="289"/>
        <end position="322"/>
    </location>
</feature>
<evidence type="ECO:0000256" key="1">
    <source>
        <dbReference type="ARBA" id="ARBA00022737"/>
    </source>
</evidence>
<dbReference type="InterPro" id="IPR013105">
    <property type="entry name" value="TPR_2"/>
</dbReference>
<keyword evidence="5" id="KW-1185">Reference proteome</keyword>
<evidence type="ECO:0000313" key="5">
    <source>
        <dbReference type="Proteomes" id="UP001194729"/>
    </source>
</evidence>
<dbReference type="InterPro" id="IPR011990">
    <property type="entry name" value="TPR-like_helical_dom_sf"/>
</dbReference>